<dbReference type="EMBL" id="CAJQZP010000723">
    <property type="protein sequence ID" value="CAG4981292.1"/>
    <property type="molecule type" value="Genomic_DNA"/>
</dbReference>
<dbReference type="GO" id="GO:0008270">
    <property type="term" value="F:zinc ion binding"/>
    <property type="evidence" value="ECO:0007669"/>
    <property type="project" value="UniProtKB-KW"/>
</dbReference>
<sequence>MYAFSERGDKTLRINNALIYMICKDNQPFTIVENEGFRHFIKVLAPHYKLRSKTTLTRWVDDKYAALSEVFKEKLSNIVNITLTTDMWSETMSMRSFLGITAHFGEGNDLFSITLGVYESHESHTSEHISEMMLKTCAEWDIDKNKVSAVFTDNAANMVKAVDLAFGKKHIPSYAHILNLVAQNAVQQCTNL</sequence>
<comment type="subcellular location">
    <subcellularLocation>
        <location evidence="1">Nucleus</location>
    </subcellularLocation>
</comment>
<proteinExistence type="predicted"/>
<keyword evidence="7" id="KW-1185">Reference proteome</keyword>
<keyword evidence="2" id="KW-0479">Metal-binding</keyword>
<protein>
    <submittedName>
        <fullName evidence="6">(apollo) hypothetical protein</fullName>
    </submittedName>
</protein>
<accession>A0A8S3WTM2</accession>
<organism evidence="6 7">
    <name type="scientific">Parnassius apollo</name>
    <name type="common">Apollo butterfly</name>
    <name type="synonym">Papilio apollo</name>
    <dbReference type="NCBI Taxonomy" id="110799"/>
    <lineage>
        <taxon>Eukaryota</taxon>
        <taxon>Metazoa</taxon>
        <taxon>Ecdysozoa</taxon>
        <taxon>Arthropoda</taxon>
        <taxon>Hexapoda</taxon>
        <taxon>Insecta</taxon>
        <taxon>Pterygota</taxon>
        <taxon>Neoptera</taxon>
        <taxon>Endopterygota</taxon>
        <taxon>Lepidoptera</taxon>
        <taxon>Glossata</taxon>
        <taxon>Ditrysia</taxon>
        <taxon>Papilionoidea</taxon>
        <taxon>Papilionidae</taxon>
        <taxon>Parnassiinae</taxon>
        <taxon>Parnassini</taxon>
        <taxon>Parnassius</taxon>
        <taxon>Parnassius</taxon>
    </lineage>
</organism>
<keyword evidence="5" id="KW-0539">Nucleus</keyword>
<evidence type="ECO:0000256" key="4">
    <source>
        <dbReference type="ARBA" id="ARBA00022833"/>
    </source>
</evidence>
<dbReference type="GO" id="GO:0005634">
    <property type="term" value="C:nucleus"/>
    <property type="evidence" value="ECO:0007669"/>
    <property type="project" value="UniProtKB-SubCell"/>
</dbReference>
<name>A0A8S3WTM2_PARAO</name>
<evidence type="ECO:0000256" key="1">
    <source>
        <dbReference type="ARBA" id="ARBA00004123"/>
    </source>
</evidence>
<dbReference type="OrthoDB" id="2438421at2759"/>
<dbReference type="Proteomes" id="UP000691718">
    <property type="component" value="Unassembled WGS sequence"/>
</dbReference>
<dbReference type="InterPro" id="IPR052035">
    <property type="entry name" value="ZnF_BED_domain_contain"/>
</dbReference>
<dbReference type="PANTHER" id="PTHR46481">
    <property type="entry name" value="ZINC FINGER BED DOMAIN-CONTAINING PROTEIN 4"/>
    <property type="match status" value="1"/>
</dbReference>
<keyword evidence="4" id="KW-0862">Zinc</keyword>
<gene>
    <name evidence="6" type="ORF">PAPOLLO_LOCUS10227</name>
</gene>
<evidence type="ECO:0000256" key="3">
    <source>
        <dbReference type="ARBA" id="ARBA00022771"/>
    </source>
</evidence>
<reference evidence="6" key="1">
    <citation type="submission" date="2021-04" db="EMBL/GenBank/DDBJ databases">
        <authorList>
            <person name="Tunstrom K."/>
        </authorList>
    </citation>
    <scope>NUCLEOTIDE SEQUENCE</scope>
</reference>
<keyword evidence="3" id="KW-0863">Zinc-finger</keyword>
<evidence type="ECO:0000256" key="5">
    <source>
        <dbReference type="ARBA" id="ARBA00023242"/>
    </source>
</evidence>
<evidence type="ECO:0000313" key="7">
    <source>
        <dbReference type="Proteomes" id="UP000691718"/>
    </source>
</evidence>
<dbReference type="AlphaFoldDB" id="A0A8S3WTM2"/>
<dbReference type="PANTHER" id="PTHR46481:SF10">
    <property type="entry name" value="ZINC FINGER BED DOMAIN-CONTAINING PROTEIN 39"/>
    <property type="match status" value="1"/>
</dbReference>
<evidence type="ECO:0000313" key="6">
    <source>
        <dbReference type="EMBL" id="CAG4981292.1"/>
    </source>
</evidence>
<evidence type="ECO:0000256" key="2">
    <source>
        <dbReference type="ARBA" id="ARBA00022723"/>
    </source>
</evidence>
<comment type="caution">
    <text evidence="6">The sequence shown here is derived from an EMBL/GenBank/DDBJ whole genome shotgun (WGS) entry which is preliminary data.</text>
</comment>